<dbReference type="InterPro" id="IPR051531">
    <property type="entry name" value="N-acetyltransferase"/>
</dbReference>
<proteinExistence type="predicted"/>
<evidence type="ECO:0000313" key="2">
    <source>
        <dbReference type="EMBL" id="SFI48703.1"/>
    </source>
</evidence>
<feature type="domain" description="N-acetyltransferase" evidence="1">
    <location>
        <begin position="12"/>
        <end position="175"/>
    </location>
</feature>
<dbReference type="Proteomes" id="UP000199377">
    <property type="component" value="Unassembled WGS sequence"/>
</dbReference>
<dbReference type="Pfam" id="PF13302">
    <property type="entry name" value="Acetyltransf_3"/>
    <property type="match status" value="1"/>
</dbReference>
<dbReference type="OrthoDB" id="9804153at2"/>
<accession>A0A1I3ILQ6</accession>
<sequence length="200" mass="21413">MTPLPPLETARLILRPFRDADLAPFARLNGDAGLMRHFPAALTLAETEALVARIEATRARNGFCFEAVEEKATGAFLGMVGLNAPEFEAHFTPCVELGWRLLPEAHGKGYATEAARARLATAFAAAPHGLDRAEVVAFAAQGNAPSRAVMARLGMTRDPADDFDHPALPLGSPLRRMVLYRIRRAPPAPAPGGQPFGGPR</sequence>
<organism evidence="2 3">
    <name type="scientific">Albimonas pacifica</name>
    <dbReference type="NCBI Taxonomy" id="1114924"/>
    <lineage>
        <taxon>Bacteria</taxon>
        <taxon>Pseudomonadati</taxon>
        <taxon>Pseudomonadota</taxon>
        <taxon>Alphaproteobacteria</taxon>
        <taxon>Rhodobacterales</taxon>
        <taxon>Paracoccaceae</taxon>
        <taxon>Albimonas</taxon>
    </lineage>
</organism>
<gene>
    <name evidence="2" type="ORF">SAMN05216258_107119</name>
</gene>
<dbReference type="SUPFAM" id="SSF55729">
    <property type="entry name" value="Acyl-CoA N-acyltransferases (Nat)"/>
    <property type="match status" value="1"/>
</dbReference>
<dbReference type="AlphaFoldDB" id="A0A1I3ILQ6"/>
<dbReference type="RefSeq" id="WP_092861087.1">
    <property type="nucleotide sequence ID" value="NZ_FOQH01000007.1"/>
</dbReference>
<protein>
    <submittedName>
        <fullName evidence="2">Ribosomal-protein-alanine N-acetyltransferase</fullName>
    </submittedName>
</protein>
<dbReference type="InterPro" id="IPR016181">
    <property type="entry name" value="Acyl_CoA_acyltransferase"/>
</dbReference>
<dbReference type="PANTHER" id="PTHR43792">
    <property type="entry name" value="GNAT FAMILY, PUTATIVE (AFU_ORTHOLOGUE AFUA_3G00765)-RELATED-RELATED"/>
    <property type="match status" value="1"/>
</dbReference>
<evidence type="ECO:0000259" key="1">
    <source>
        <dbReference type="PROSITE" id="PS51186"/>
    </source>
</evidence>
<dbReference type="STRING" id="1114924.SAMN05216258_107119"/>
<keyword evidence="3" id="KW-1185">Reference proteome</keyword>
<dbReference type="PANTHER" id="PTHR43792:SF1">
    <property type="entry name" value="N-ACETYLTRANSFERASE DOMAIN-CONTAINING PROTEIN"/>
    <property type="match status" value="1"/>
</dbReference>
<dbReference type="InterPro" id="IPR000182">
    <property type="entry name" value="GNAT_dom"/>
</dbReference>
<name>A0A1I3ILQ6_9RHOB</name>
<keyword evidence="2" id="KW-0808">Transferase</keyword>
<dbReference type="GO" id="GO:0016747">
    <property type="term" value="F:acyltransferase activity, transferring groups other than amino-acyl groups"/>
    <property type="evidence" value="ECO:0007669"/>
    <property type="project" value="InterPro"/>
</dbReference>
<reference evidence="3" key="1">
    <citation type="submission" date="2016-10" db="EMBL/GenBank/DDBJ databases">
        <authorList>
            <person name="Varghese N."/>
            <person name="Submissions S."/>
        </authorList>
    </citation>
    <scope>NUCLEOTIDE SEQUENCE [LARGE SCALE GENOMIC DNA]</scope>
    <source>
        <strain evidence="3">CGMCC 1.11030</strain>
    </source>
</reference>
<dbReference type="EMBL" id="FOQH01000007">
    <property type="protein sequence ID" value="SFI48703.1"/>
    <property type="molecule type" value="Genomic_DNA"/>
</dbReference>
<evidence type="ECO:0000313" key="3">
    <source>
        <dbReference type="Proteomes" id="UP000199377"/>
    </source>
</evidence>
<dbReference type="Gene3D" id="3.40.630.30">
    <property type="match status" value="1"/>
</dbReference>
<dbReference type="PROSITE" id="PS51186">
    <property type="entry name" value="GNAT"/>
    <property type="match status" value="1"/>
</dbReference>